<proteinExistence type="predicted"/>
<dbReference type="GO" id="GO:0008270">
    <property type="term" value="F:zinc ion binding"/>
    <property type="evidence" value="ECO:0007669"/>
    <property type="project" value="TreeGrafter"/>
</dbReference>
<evidence type="ECO:0000256" key="1">
    <source>
        <dbReference type="ARBA" id="ARBA00023054"/>
    </source>
</evidence>
<dbReference type="AlphaFoldDB" id="V6DHE9"/>
<keyword evidence="1 2" id="KW-0175">Coiled coil</keyword>
<dbReference type="InterPro" id="IPR003959">
    <property type="entry name" value="ATPase_AAA_core"/>
</dbReference>
<dbReference type="GO" id="GO:0007005">
    <property type="term" value="P:mitochondrion organization"/>
    <property type="evidence" value="ECO:0007669"/>
    <property type="project" value="TreeGrafter"/>
</dbReference>
<dbReference type="OrthoDB" id="9806903at2"/>
<dbReference type="InterPro" id="IPR003593">
    <property type="entry name" value="AAA+_ATPase"/>
</dbReference>
<dbReference type="RefSeq" id="WP_023791432.1">
    <property type="nucleotide sequence ID" value="NC_023003.1"/>
</dbReference>
<evidence type="ECO:0000313" key="5">
    <source>
        <dbReference type="Proteomes" id="UP000018769"/>
    </source>
</evidence>
<dbReference type="GO" id="GO:0016887">
    <property type="term" value="F:ATP hydrolysis activity"/>
    <property type="evidence" value="ECO:0007669"/>
    <property type="project" value="InterPro"/>
</dbReference>
<dbReference type="SUPFAM" id="SSF52540">
    <property type="entry name" value="P-loop containing nucleoside triphosphate hydrolases"/>
    <property type="match status" value="1"/>
</dbReference>
<dbReference type="PANTHER" id="PTHR23075:SF0">
    <property type="entry name" value="ATPASE FAMILY AAA DOMAIN-CONTAINING PROTEIN 3"/>
    <property type="match status" value="1"/>
</dbReference>
<gene>
    <name evidence="4" type="primary">ftsH4_3</name>
    <name evidence="4" type="ORF">BABL1_gene_653</name>
</gene>
<reference evidence="4 5" key="1">
    <citation type="journal article" date="2015" name="Biol. Direct">
        <title>Babela massiliensis, a representative of a widespread bacterial phylum with unusual adaptations to parasitism in amoebae.</title>
        <authorList>
            <person name="Pagnier I."/>
            <person name="Yutin N."/>
            <person name="Croce O."/>
            <person name="Makarova K.S."/>
            <person name="Wolf Y.I."/>
            <person name="Benamar S."/>
            <person name="Raoult D."/>
            <person name="Koonin E.V."/>
            <person name="La Scola B."/>
        </authorList>
    </citation>
    <scope>NUCLEOTIDE SEQUENCE [LARGE SCALE GENOMIC DNA]</scope>
    <source>
        <strain evidence="5">BABL1</strain>
    </source>
</reference>
<dbReference type="SMART" id="SM00382">
    <property type="entry name" value="AAA"/>
    <property type="match status" value="1"/>
</dbReference>
<evidence type="ECO:0000313" key="4">
    <source>
        <dbReference type="EMBL" id="CDK30388.1"/>
    </source>
</evidence>
<feature type="domain" description="AAA+ ATPase" evidence="3">
    <location>
        <begin position="274"/>
        <end position="409"/>
    </location>
</feature>
<evidence type="ECO:0000259" key="3">
    <source>
        <dbReference type="SMART" id="SM00382"/>
    </source>
</evidence>
<name>V6DHE9_9BACT</name>
<keyword evidence="5" id="KW-1185">Reference proteome</keyword>
<evidence type="ECO:0000256" key="2">
    <source>
        <dbReference type="SAM" id="Coils"/>
    </source>
</evidence>
<dbReference type="GO" id="GO:0005524">
    <property type="term" value="F:ATP binding"/>
    <property type="evidence" value="ECO:0007669"/>
    <property type="project" value="InterPro"/>
</dbReference>
<sequence length="521" mass="59120">MKKQKLLLIFIIITSISKTFGMQDPKAAGTGILNAVQQFTESPLGQGVINGMEWIEERINKGVNFIEKKLQENLKTSETQALDAQRTKIRSYKRKRDSYYTTPQEKAELNEKIRICKEEKKKIREKYENKREQLKDKITEELQKTTDMSRRMVEENNRAENDLKSKAVEASIVAEHNVIIATKWIAAAPVITVVGCGAWHGSKIVANQIQKYLNYIPTIAEETSLISTKEKLVNYLTGKKFESNINDVILEKDLSERVSKLSQAIKCATENEAYFRHMTFYGPPGTGKTMLAKRIARSSGLEYIYFAGGSALDQLPIEDALARLVELFEFAKRSSKKLMIIIDEAEVLLADRSKNLSDKTRKLLNLILGYTGTETNNFIIVALTNRPEDLDSAFLSRCDEKIAIGVPGLEQRVGILELYINKFLIEKTKVQPQPKLLQRIMGAKNPPKPISIEKDALDSDIIMEIAQKLEGFVGRDIAKLVIAIQSEAYITPNRCVTKEIIEKVVQQKIEQKLLEDKEFKE</sequence>
<accession>V6DHE9</accession>
<organism evidence="4 5">
    <name type="scientific">Candidatus Babela massiliensis</name>
    <dbReference type="NCBI Taxonomy" id="673862"/>
    <lineage>
        <taxon>Bacteria</taxon>
        <taxon>Candidatus Babelota</taxon>
        <taxon>Candidatus Babeliae</taxon>
        <taxon>Candidatus Babeliales</taxon>
        <taxon>Candidatus Babeliaceae</taxon>
        <taxon>Candidatus Babela</taxon>
    </lineage>
</organism>
<dbReference type="Proteomes" id="UP000018769">
    <property type="component" value="Chromosome I"/>
</dbReference>
<dbReference type="STRING" id="673862.BABL1_gene_653"/>
<dbReference type="HOGENOM" id="CLU_538284_0_0_7"/>
<feature type="coiled-coil region" evidence="2">
    <location>
        <begin position="67"/>
        <end position="162"/>
    </location>
</feature>
<dbReference type="EMBL" id="HG793133">
    <property type="protein sequence ID" value="CDK30388.1"/>
    <property type="molecule type" value="Genomic_DNA"/>
</dbReference>
<dbReference type="Pfam" id="PF00004">
    <property type="entry name" value="AAA"/>
    <property type="match status" value="1"/>
</dbReference>
<dbReference type="PANTHER" id="PTHR23075">
    <property type="entry name" value="PUTATIVE ATP-ASE"/>
    <property type="match status" value="1"/>
</dbReference>
<dbReference type="InterPro" id="IPR027417">
    <property type="entry name" value="P-loop_NTPase"/>
</dbReference>
<protein>
    <submittedName>
        <fullName evidence="4">ATPase of the AAA+ class</fullName>
    </submittedName>
</protein>
<dbReference type="eggNOG" id="COG0465">
    <property type="taxonomic scope" value="Bacteria"/>
</dbReference>
<dbReference type="Gene3D" id="3.40.50.300">
    <property type="entry name" value="P-loop containing nucleotide triphosphate hydrolases"/>
    <property type="match status" value="1"/>
</dbReference>
<dbReference type="KEGG" id="dpb:BABL1_gene_653"/>